<feature type="domain" description="Galectin" evidence="4">
    <location>
        <begin position="179"/>
        <end position="310"/>
    </location>
</feature>
<dbReference type="AlphaFoldDB" id="A0AAV6TV09"/>
<protein>
    <recommendedName>
        <fullName evidence="3">Galectin</fullName>
    </recommendedName>
</protein>
<feature type="domain" description="Galectin" evidence="4">
    <location>
        <begin position="12"/>
        <end position="143"/>
    </location>
</feature>
<dbReference type="CDD" id="cd00070">
    <property type="entry name" value="GLECT"/>
    <property type="match status" value="2"/>
</dbReference>
<evidence type="ECO:0000313" key="5">
    <source>
        <dbReference type="EMBL" id="KAG8175473.1"/>
    </source>
</evidence>
<reference evidence="5 6" key="1">
    <citation type="journal article" date="2022" name="Nat. Ecol. Evol.">
        <title>A masculinizing supergene underlies an exaggerated male reproductive morph in a spider.</title>
        <authorList>
            <person name="Hendrickx F."/>
            <person name="De Corte Z."/>
            <person name="Sonet G."/>
            <person name="Van Belleghem S.M."/>
            <person name="Kostlbacher S."/>
            <person name="Vangestel C."/>
        </authorList>
    </citation>
    <scope>NUCLEOTIDE SEQUENCE [LARGE SCALE GENOMIC DNA]</scope>
    <source>
        <strain evidence="5">W744_W776</strain>
    </source>
</reference>
<dbReference type="InterPro" id="IPR001079">
    <property type="entry name" value="Galectin_CRD"/>
</dbReference>
<sequence length="310" mass="35100">MTSMITRPAIPYRGNIPRGIHEGKVIEIRGAVPHGADVFTVNLLTGLDSATSDRPLHLSVRFGPRVAVRNHLERNAWGVEERQGPFPFQHGAQFTITIVAEATHYKISVNHQHCWQFNHRMPLWRVSSILIDGMVQIERIEFINRPGSCVSPPVNPPILRFNSRGGSTLGPVYNPPIPYAYPIYGGLVQGMVMHISGIPTTNAERFHINLQTGPSTYNIALHLSARFQCQTLVRNTCVSGTWEREERDLPRFPFAPGLPFQLCIRVQKNRFAVELDGLHLLTFAHRLRPISNFDTLFIERDVQVTCIRFE</sequence>
<dbReference type="InterPro" id="IPR013320">
    <property type="entry name" value="ConA-like_dom_sf"/>
</dbReference>
<proteinExistence type="predicted"/>
<evidence type="ECO:0000256" key="3">
    <source>
        <dbReference type="RuleBase" id="RU102079"/>
    </source>
</evidence>
<dbReference type="FunFam" id="2.60.120.200:FF:000124">
    <property type="entry name" value="Galectin-4"/>
    <property type="match status" value="1"/>
</dbReference>
<comment type="caution">
    <text evidence="5">The sequence shown here is derived from an EMBL/GenBank/DDBJ whole genome shotgun (WGS) entry which is preliminary data.</text>
</comment>
<dbReference type="GO" id="GO:0030246">
    <property type="term" value="F:carbohydrate binding"/>
    <property type="evidence" value="ECO:0007669"/>
    <property type="project" value="UniProtKB-UniRule"/>
</dbReference>
<evidence type="ECO:0000313" key="6">
    <source>
        <dbReference type="Proteomes" id="UP000827092"/>
    </source>
</evidence>
<name>A0AAV6TV09_9ARAC</name>
<dbReference type="Proteomes" id="UP000827092">
    <property type="component" value="Unassembled WGS sequence"/>
</dbReference>
<evidence type="ECO:0000256" key="2">
    <source>
        <dbReference type="ARBA" id="ARBA00022737"/>
    </source>
</evidence>
<keyword evidence="1 3" id="KW-0430">Lectin</keyword>
<accession>A0AAV6TV09</accession>
<gene>
    <name evidence="5" type="ORF">JTE90_004165</name>
</gene>
<dbReference type="PANTHER" id="PTHR11346">
    <property type="entry name" value="GALECTIN"/>
    <property type="match status" value="1"/>
</dbReference>
<dbReference type="PROSITE" id="PS51304">
    <property type="entry name" value="GALECTIN"/>
    <property type="match status" value="2"/>
</dbReference>
<dbReference type="Pfam" id="PF00337">
    <property type="entry name" value="Gal-bind_lectin"/>
    <property type="match status" value="2"/>
</dbReference>
<dbReference type="EMBL" id="JAFNEN010000996">
    <property type="protein sequence ID" value="KAG8175473.1"/>
    <property type="molecule type" value="Genomic_DNA"/>
</dbReference>
<evidence type="ECO:0000259" key="4">
    <source>
        <dbReference type="PROSITE" id="PS51304"/>
    </source>
</evidence>
<keyword evidence="6" id="KW-1185">Reference proteome</keyword>
<dbReference type="InterPro" id="IPR044156">
    <property type="entry name" value="Galectin-like"/>
</dbReference>
<dbReference type="Gene3D" id="2.60.120.200">
    <property type="match status" value="2"/>
</dbReference>
<keyword evidence="2" id="KW-0677">Repeat</keyword>
<evidence type="ECO:0000256" key="1">
    <source>
        <dbReference type="ARBA" id="ARBA00022734"/>
    </source>
</evidence>
<dbReference type="SUPFAM" id="SSF49899">
    <property type="entry name" value="Concanavalin A-like lectins/glucanases"/>
    <property type="match status" value="2"/>
</dbReference>
<organism evidence="5 6">
    <name type="scientific">Oedothorax gibbosus</name>
    <dbReference type="NCBI Taxonomy" id="931172"/>
    <lineage>
        <taxon>Eukaryota</taxon>
        <taxon>Metazoa</taxon>
        <taxon>Ecdysozoa</taxon>
        <taxon>Arthropoda</taxon>
        <taxon>Chelicerata</taxon>
        <taxon>Arachnida</taxon>
        <taxon>Araneae</taxon>
        <taxon>Araneomorphae</taxon>
        <taxon>Entelegynae</taxon>
        <taxon>Araneoidea</taxon>
        <taxon>Linyphiidae</taxon>
        <taxon>Erigoninae</taxon>
        <taxon>Oedothorax</taxon>
    </lineage>
</organism>
<dbReference type="SMART" id="SM00908">
    <property type="entry name" value="Gal-bind_lectin"/>
    <property type="match status" value="2"/>
</dbReference>
<dbReference type="SMART" id="SM00276">
    <property type="entry name" value="GLECT"/>
    <property type="match status" value="2"/>
</dbReference>
<dbReference type="PANTHER" id="PTHR11346:SF147">
    <property type="entry name" value="GALECTIN"/>
    <property type="match status" value="1"/>
</dbReference>